<dbReference type="InterPro" id="IPR001296">
    <property type="entry name" value="Glyco_trans_1"/>
</dbReference>
<dbReference type="InterPro" id="IPR050194">
    <property type="entry name" value="Glycosyltransferase_grp1"/>
</dbReference>
<dbReference type="EMBL" id="PEXT01000052">
    <property type="protein sequence ID" value="PIS43222.1"/>
    <property type="molecule type" value="Genomic_DNA"/>
</dbReference>
<proteinExistence type="predicted"/>
<dbReference type="Pfam" id="PF00534">
    <property type="entry name" value="Glycos_transf_1"/>
    <property type="match status" value="1"/>
</dbReference>
<dbReference type="PANTHER" id="PTHR45947">
    <property type="entry name" value="SULFOQUINOVOSYL TRANSFERASE SQD2"/>
    <property type="match status" value="1"/>
</dbReference>
<dbReference type="AlphaFoldDB" id="A0A2H0YZR1"/>
<comment type="caution">
    <text evidence="3">The sequence shown here is derived from an EMBL/GenBank/DDBJ whole genome shotgun (WGS) entry which is preliminary data.</text>
</comment>
<evidence type="ECO:0000259" key="2">
    <source>
        <dbReference type="Pfam" id="PF13439"/>
    </source>
</evidence>
<dbReference type="Pfam" id="PF13439">
    <property type="entry name" value="Glyco_transf_4"/>
    <property type="match status" value="1"/>
</dbReference>
<feature type="domain" description="Glycosyltransferase subfamily 4-like N-terminal" evidence="2">
    <location>
        <begin position="14"/>
        <end position="175"/>
    </location>
</feature>
<dbReference type="GO" id="GO:0016757">
    <property type="term" value="F:glycosyltransferase activity"/>
    <property type="evidence" value="ECO:0007669"/>
    <property type="project" value="InterPro"/>
</dbReference>
<evidence type="ECO:0008006" key="5">
    <source>
        <dbReference type="Google" id="ProtNLM"/>
    </source>
</evidence>
<evidence type="ECO:0000313" key="4">
    <source>
        <dbReference type="Proteomes" id="UP000228687"/>
    </source>
</evidence>
<protein>
    <recommendedName>
        <fullName evidence="5">Glycosyltransferase subfamily 4-like N-terminal domain-containing protein</fullName>
    </recommendedName>
</protein>
<dbReference type="PANTHER" id="PTHR45947:SF3">
    <property type="entry name" value="SULFOQUINOVOSYL TRANSFERASE SQD2"/>
    <property type="match status" value="1"/>
</dbReference>
<organism evidence="3 4">
    <name type="scientific">Candidatus Kaiserbacteria bacterium CG08_land_8_20_14_0_20_50_21</name>
    <dbReference type="NCBI Taxonomy" id="1974604"/>
    <lineage>
        <taxon>Bacteria</taxon>
        <taxon>Candidatus Kaiseribacteriota</taxon>
    </lineage>
</organism>
<feature type="domain" description="Glycosyl transferase family 1" evidence="1">
    <location>
        <begin position="199"/>
        <end position="307"/>
    </location>
</feature>
<evidence type="ECO:0000259" key="1">
    <source>
        <dbReference type="Pfam" id="PF00534"/>
    </source>
</evidence>
<reference evidence="4" key="1">
    <citation type="submission" date="2017-09" db="EMBL/GenBank/DDBJ databases">
        <title>Depth-based differentiation of microbial function through sediment-hosted aquifers and enrichment of novel symbionts in the deep terrestrial subsurface.</title>
        <authorList>
            <person name="Probst A.J."/>
            <person name="Ladd B."/>
            <person name="Jarett J.K."/>
            <person name="Geller-Mcgrath D.E."/>
            <person name="Sieber C.M.K."/>
            <person name="Emerson J.B."/>
            <person name="Anantharaman K."/>
            <person name="Thomas B.C."/>
            <person name="Malmstrom R."/>
            <person name="Stieglmeier M."/>
            <person name="Klingl A."/>
            <person name="Woyke T."/>
            <person name="Ryan C.M."/>
            <person name="Banfield J.F."/>
        </authorList>
    </citation>
    <scope>NUCLEOTIDE SEQUENCE [LARGE SCALE GENOMIC DNA]</scope>
</reference>
<gene>
    <name evidence="3" type="ORF">COT23_02480</name>
</gene>
<dbReference type="Proteomes" id="UP000228687">
    <property type="component" value="Unassembled WGS sequence"/>
</dbReference>
<dbReference type="CDD" id="cd03801">
    <property type="entry name" value="GT4_PimA-like"/>
    <property type="match status" value="1"/>
</dbReference>
<dbReference type="Gene3D" id="3.40.50.2000">
    <property type="entry name" value="Glycogen Phosphorylase B"/>
    <property type="match status" value="3"/>
</dbReference>
<dbReference type="InterPro" id="IPR028098">
    <property type="entry name" value="Glyco_trans_4-like_N"/>
</dbReference>
<sequence>MKIVIATPLYPPEIGGPATYAKLLYEGLPEKGIEVELIKFSSVKYLPKFLRHYVYYRHVLRSARSADVILALDPVSVGLPAMYAAKKAEKPYIVKIVGDYAWEQGQQRFGVTQNLDEFVKIKNVPFPVRVLRRIQTCVARSATHVIVPSEYLKDIVTTWGIQKEKIHVIYNGIELPALIPTHQKDDGEYLIVSGGRRVSWKGFEAIERVAQGHTNWRVFIASGLPRGEVLGWIKAADVFVLNSHYEGLSHMLIEAMMLGTPVIATNTGGNKTLIMHEKTGLLIPPGDDASLREALTIVAHNPGAARERAFAAQKCMDNFSLSRMLDGTAQLLKSL</sequence>
<evidence type="ECO:0000313" key="3">
    <source>
        <dbReference type="EMBL" id="PIS43222.1"/>
    </source>
</evidence>
<name>A0A2H0YZR1_9BACT</name>
<accession>A0A2H0YZR1</accession>
<dbReference type="SUPFAM" id="SSF53756">
    <property type="entry name" value="UDP-Glycosyltransferase/glycogen phosphorylase"/>
    <property type="match status" value="1"/>
</dbReference>